<evidence type="ECO:0008006" key="4">
    <source>
        <dbReference type="Google" id="ProtNLM"/>
    </source>
</evidence>
<gene>
    <name evidence="2" type="ordered locus">KPHS_p201330</name>
</gene>
<reference evidence="3" key="1">
    <citation type="journal article" date="2012" name="J. Bacteriol.">
        <title>Complete genome sequence of Klebsiella pneumoniae subsp. pneumoniae HS11286, a multidrug-resistant strain isolated from human sputum.</title>
        <authorList>
            <person name="Liu P."/>
            <person name="Li P."/>
            <person name="Jiang X."/>
            <person name="Bi D."/>
            <person name="Xie Y."/>
            <person name="Tai C."/>
            <person name="Deng Z."/>
            <person name="Rajakumar K."/>
            <person name="Ou H.Y."/>
        </authorList>
    </citation>
    <scope>NUCLEOTIDE SEQUENCE [LARGE SCALE GENOMIC DNA]</scope>
    <source>
        <strain evidence="3">HS11286</strain>
        <plasmid evidence="3">pKPHS2</plasmid>
    </source>
</reference>
<protein>
    <recommendedName>
        <fullName evidence="4">Single-stranded DNA-binding protein</fullName>
    </recommendedName>
</protein>
<evidence type="ECO:0000256" key="1">
    <source>
        <dbReference type="SAM" id="MobiDB-lite"/>
    </source>
</evidence>
<geneLocation type="plasmid" evidence="2 3">
    <name>pKPHS2</name>
</geneLocation>
<dbReference type="Proteomes" id="UP000007841">
    <property type="component" value="Plasmid pKPHS2"/>
</dbReference>
<keyword evidence="3" id="KW-1185">Reference proteome</keyword>
<keyword evidence="2" id="KW-0614">Plasmid</keyword>
<dbReference type="HOGENOM" id="CLU_163951_0_0_6"/>
<evidence type="ECO:0000313" key="2">
    <source>
        <dbReference type="EMBL" id="AEW92182.1"/>
    </source>
</evidence>
<feature type="region of interest" description="Disordered" evidence="1">
    <location>
        <begin position="99"/>
        <end position="123"/>
    </location>
</feature>
<dbReference type="GeneID" id="11844946"/>
<dbReference type="RefSeq" id="WP_014343513.1">
    <property type="nucleotide sequence ID" value="NC_016846.1"/>
</dbReference>
<dbReference type="EMBL" id="CP003224">
    <property type="protein sequence ID" value="AEW92182.1"/>
    <property type="molecule type" value="Genomic_DNA"/>
</dbReference>
<evidence type="ECO:0000313" key="3">
    <source>
        <dbReference type="Proteomes" id="UP000007841"/>
    </source>
</evidence>
<proteinExistence type="predicted"/>
<dbReference type="KEGG" id="kpm:KPHS_p201330"/>
<name>A0A0H3GZ35_KLEPH</name>
<dbReference type="RefSeq" id="YP_005229749.1">
    <property type="nucleotide sequence ID" value="NC_016846.1"/>
</dbReference>
<sequence>MSDVKVNGSACCDRPGRAAFTVPAIKLPALCGATPFRARALRRCGGCLLLSPGTRITRLSPFAGAETSTTRLAVQGTAGPFAINFSRPFRCASLGRKKFPAHPRTSAPGRARLRPCGERLSNG</sequence>
<accession>A0A0H3GZ35</accession>
<dbReference type="AlphaFoldDB" id="A0A0H3GZ35"/>
<organism evidence="2 3">
    <name type="scientific">Klebsiella pneumoniae subsp. pneumoniae (strain HS11286)</name>
    <dbReference type="NCBI Taxonomy" id="1125630"/>
    <lineage>
        <taxon>Bacteria</taxon>
        <taxon>Pseudomonadati</taxon>
        <taxon>Pseudomonadota</taxon>
        <taxon>Gammaproteobacteria</taxon>
        <taxon>Enterobacterales</taxon>
        <taxon>Enterobacteriaceae</taxon>
        <taxon>Klebsiella/Raoultella group</taxon>
        <taxon>Klebsiella</taxon>
        <taxon>Klebsiella pneumoniae complex</taxon>
    </lineage>
</organism>